<dbReference type="NCBIfam" id="TIGR00406">
    <property type="entry name" value="prmA"/>
    <property type="match status" value="1"/>
</dbReference>
<evidence type="ECO:0000256" key="5">
    <source>
        <dbReference type="ARBA" id="ARBA00022691"/>
    </source>
</evidence>
<reference evidence="7" key="1">
    <citation type="submission" date="2020-01" db="EMBL/GenBank/DDBJ databases">
        <authorList>
            <person name="Meier V. D."/>
            <person name="Meier V D."/>
        </authorList>
    </citation>
    <scope>NUCLEOTIDE SEQUENCE</scope>
    <source>
        <strain evidence="7">HLG_WM_MAG_09</strain>
    </source>
</reference>
<feature type="binding site" evidence="6">
    <location>
        <position position="188"/>
    </location>
    <ligand>
        <name>S-adenosyl-L-methionine</name>
        <dbReference type="ChEBI" id="CHEBI:59789"/>
    </ligand>
</feature>
<evidence type="ECO:0000256" key="4">
    <source>
        <dbReference type="ARBA" id="ARBA00022679"/>
    </source>
</evidence>
<keyword evidence="2 6" id="KW-0963">Cytoplasm</keyword>
<dbReference type="InterPro" id="IPR050078">
    <property type="entry name" value="Ribosomal_L11_MeTrfase_PrmA"/>
</dbReference>
<proteinExistence type="inferred from homology"/>
<feature type="binding site" evidence="6">
    <location>
        <position position="166"/>
    </location>
    <ligand>
        <name>S-adenosyl-L-methionine</name>
        <dbReference type="ChEBI" id="CHEBI:59789"/>
    </ligand>
</feature>
<evidence type="ECO:0000313" key="7">
    <source>
        <dbReference type="EMBL" id="CAA6807785.1"/>
    </source>
</evidence>
<dbReference type="InterPro" id="IPR029063">
    <property type="entry name" value="SAM-dependent_MTases_sf"/>
</dbReference>
<feature type="binding site" evidence="6">
    <location>
        <position position="145"/>
    </location>
    <ligand>
        <name>S-adenosyl-L-methionine</name>
        <dbReference type="ChEBI" id="CHEBI:59789"/>
    </ligand>
</feature>
<dbReference type="HAMAP" id="MF_00735">
    <property type="entry name" value="Methyltr_PrmA"/>
    <property type="match status" value="1"/>
</dbReference>
<dbReference type="CDD" id="cd02440">
    <property type="entry name" value="AdoMet_MTases"/>
    <property type="match status" value="1"/>
</dbReference>
<dbReference type="GO" id="GO:0005840">
    <property type="term" value="C:ribosome"/>
    <property type="evidence" value="ECO:0007669"/>
    <property type="project" value="UniProtKB-KW"/>
</dbReference>
<dbReference type="PANTHER" id="PTHR43648">
    <property type="entry name" value="ELECTRON TRANSFER FLAVOPROTEIN BETA SUBUNIT LYSINE METHYLTRANSFERASE"/>
    <property type="match status" value="1"/>
</dbReference>
<feature type="binding site" evidence="6">
    <location>
        <position position="230"/>
    </location>
    <ligand>
        <name>S-adenosyl-L-methionine</name>
        <dbReference type="ChEBI" id="CHEBI:59789"/>
    </ligand>
</feature>
<dbReference type="EMBL" id="CACVAT010000111">
    <property type="protein sequence ID" value="CAA6807785.1"/>
    <property type="molecule type" value="Genomic_DNA"/>
</dbReference>
<evidence type="ECO:0000256" key="1">
    <source>
        <dbReference type="ARBA" id="ARBA00009741"/>
    </source>
</evidence>
<dbReference type="EC" id="2.1.1.-" evidence="6"/>
<comment type="similarity">
    <text evidence="1 6">Belongs to the methyltransferase superfamily. PrmA family.</text>
</comment>
<protein>
    <recommendedName>
        <fullName evidence="6">Ribosomal protein L11 methyltransferase</fullName>
        <shortName evidence="6">L11 Mtase</shortName>
        <ecNumber evidence="6">2.1.1.-</ecNumber>
    </recommendedName>
</protein>
<evidence type="ECO:0000256" key="6">
    <source>
        <dbReference type="HAMAP-Rule" id="MF_00735"/>
    </source>
</evidence>
<dbReference type="GO" id="GO:0016279">
    <property type="term" value="F:protein-lysine N-methyltransferase activity"/>
    <property type="evidence" value="ECO:0007669"/>
    <property type="project" value="TreeGrafter"/>
</dbReference>
<dbReference type="Pfam" id="PF06325">
    <property type="entry name" value="PrmA"/>
    <property type="match status" value="1"/>
</dbReference>
<dbReference type="InterPro" id="IPR004498">
    <property type="entry name" value="Ribosomal_PrmA_MeTrfase"/>
</dbReference>
<keyword evidence="4 6" id="KW-0808">Transferase</keyword>
<comment type="catalytic activity">
    <reaction evidence="6">
        <text>L-lysyl-[protein] + 3 S-adenosyl-L-methionine = N(6),N(6),N(6)-trimethyl-L-lysyl-[protein] + 3 S-adenosyl-L-homocysteine + 3 H(+)</text>
        <dbReference type="Rhea" id="RHEA:54192"/>
        <dbReference type="Rhea" id="RHEA-COMP:9752"/>
        <dbReference type="Rhea" id="RHEA-COMP:13826"/>
        <dbReference type="ChEBI" id="CHEBI:15378"/>
        <dbReference type="ChEBI" id="CHEBI:29969"/>
        <dbReference type="ChEBI" id="CHEBI:57856"/>
        <dbReference type="ChEBI" id="CHEBI:59789"/>
        <dbReference type="ChEBI" id="CHEBI:61961"/>
    </reaction>
</comment>
<dbReference type="GO" id="GO:0032259">
    <property type="term" value="P:methylation"/>
    <property type="evidence" value="ECO:0007669"/>
    <property type="project" value="UniProtKB-KW"/>
</dbReference>
<keyword evidence="3 6" id="KW-0489">Methyltransferase</keyword>
<sequence>MTWQQIICQTTSQHQESISELLENAGAASVTLQDAADQPVLEPLPGETPLWDNLVMVGLFQAEADLTQILLMLELQRNAGIISDVKLEQLEDKPWVREWMSNFHPMQFGERLWIYPSWSEPPDDASIKILLDPGLAFGTGNHPTTALCLAWLDGEDLTDKTVLDYGCGSGILAIAAAKLGAGKIVATDIDPQALQATQDNAERNGLSAEAIHTCFPEDLEAETYDVVIANILAGPLVSLSSDILGHLKPEGRLALSGILQEQTEMVSKAYSSALTETSIETKEDWIRISGSSHLSAKNT</sequence>
<accession>A0A6S6ST11</accession>
<keyword evidence="7" id="KW-0689">Ribosomal protein</keyword>
<dbReference type="Gene3D" id="3.40.50.150">
    <property type="entry name" value="Vaccinia Virus protein VP39"/>
    <property type="match status" value="1"/>
</dbReference>
<organism evidence="7">
    <name type="scientific">uncultured Thiotrichaceae bacterium</name>
    <dbReference type="NCBI Taxonomy" id="298394"/>
    <lineage>
        <taxon>Bacteria</taxon>
        <taxon>Pseudomonadati</taxon>
        <taxon>Pseudomonadota</taxon>
        <taxon>Gammaproteobacteria</taxon>
        <taxon>Thiotrichales</taxon>
        <taxon>Thiotrichaceae</taxon>
        <taxon>environmental samples</taxon>
    </lineage>
</organism>
<evidence type="ECO:0000256" key="2">
    <source>
        <dbReference type="ARBA" id="ARBA00022490"/>
    </source>
</evidence>
<dbReference type="PIRSF" id="PIRSF000401">
    <property type="entry name" value="RPL11_MTase"/>
    <property type="match status" value="1"/>
</dbReference>
<dbReference type="PANTHER" id="PTHR43648:SF1">
    <property type="entry name" value="ELECTRON TRANSFER FLAVOPROTEIN BETA SUBUNIT LYSINE METHYLTRANSFERASE"/>
    <property type="match status" value="1"/>
</dbReference>
<keyword evidence="5 6" id="KW-0949">S-adenosyl-L-methionine</keyword>
<evidence type="ECO:0000256" key="3">
    <source>
        <dbReference type="ARBA" id="ARBA00022603"/>
    </source>
</evidence>
<dbReference type="GO" id="GO:0005829">
    <property type="term" value="C:cytosol"/>
    <property type="evidence" value="ECO:0007669"/>
    <property type="project" value="TreeGrafter"/>
</dbReference>
<name>A0A6S6ST11_9GAMM</name>
<gene>
    <name evidence="6" type="primary">prmA</name>
    <name evidence="7" type="ORF">HELGO_WM31663</name>
</gene>
<comment type="subcellular location">
    <subcellularLocation>
        <location evidence="6">Cytoplasm</location>
    </subcellularLocation>
</comment>
<comment type="function">
    <text evidence="6">Methylates ribosomal protein L11.</text>
</comment>
<dbReference type="SUPFAM" id="SSF53335">
    <property type="entry name" value="S-adenosyl-L-methionine-dependent methyltransferases"/>
    <property type="match status" value="1"/>
</dbReference>
<dbReference type="AlphaFoldDB" id="A0A6S6ST11"/>
<keyword evidence="7" id="KW-0687">Ribonucleoprotein</keyword>